<proteinExistence type="predicted"/>
<feature type="transmembrane region" description="Helical" evidence="4">
    <location>
        <begin position="63"/>
        <end position="81"/>
    </location>
</feature>
<evidence type="ECO:0000256" key="4">
    <source>
        <dbReference type="SAM" id="Phobius"/>
    </source>
</evidence>
<dbReference type="Gene3D" id="1.20.1250.20">
    <property type="entry name" value="MFS general substrate transporter like domains"/>
    <property type="match status" value="1"/>
</dbReference>
<reference evidence="6 7" key="1">
    <citation type="submission" date="2023-07" db="EMBL/GenBank/DDBJ databases">
        <title>Alkalimonas sp., MEB108 novel, alkaliphilic bacterium isolated from Lonar Lake, India.</title>
        <authorList>
            <person name="Joshi A."/>
            <person name="Thite S."/>
        </authorList>
    </citation>
    <scope>NUCLEOTIDE SEQUENCE [LARGE SCALE GENOMIC DNA]</scope>
    <source>
        <strain evidence="6 7">MEB108</strain>
    </source>
</reference>
<dbReference type="Proteomes" id="UP001336314">
    <property type="component" value="Unassembled WGS sequence"/>
</dbReference>
<feature type="transmembrane region" description="Helical" evidence="4">
    <location>
        <begin position="113"/>
        <end position="136"/>
    </location>
</feature>
<feature type="transmembrane region" description="Helical" evidence="4">
    <location>
        <begin position="304"/>
        <end position="321"/>
    </location>
</feature>
<keyword evidence="2 4" id="KW-1133">Transmembrane helix</keyword>
<feature type="transmembrane region" description="Helical" evidence="4">
    <location>
        <begin position="390"/>
        <end position="408"/>
    </location>
</feature>
<dbReference type="PANTHER" id="PTHR11360:SF290">
    <property type="entry name" value="MONOCARBOXYLATE MFS PERMEASE"/>
    <property type="match status" value="1"/>
</dbReference>
<gene>
    <name evidence="6" type="ORF">QWY20_15845</name>
</gene>
<dbReference type="InterPro" id="IPR020846">
    <property type="entry name" value="MFS_dom"/>
</dbReference>
<evidence type="ECO:0000313" key="7">
    <source>
        <dbReference type="Proteomes" id="UP001336314"/>
    </source>
</evidence>
<feature type="transmembrane region" description="Helical" evidence="4">
    <location>
        <begin position="271"/>
        <end position="292"/>
    </location>
</feature>
<comment type="caution">
    <text evidence="6">The sequence shown here is derived from an EMBL/GenBank/DDBJ whole genome shotgun (WGS) entry which is preliminary data.</text>
</comment>
<dbReference type="PANTHER" id="PTHR11360">
    <property type="entry name" value="MONOCARBOXYLATE TRANSPORTER"/>
    <property type="match status" value="1"/>
</dbReference>
<feature type="transmembrane region" description="Helical" evidence="4">
    <location>
        <begin position="88"/>
        <end position="107"/>
    </location>
</feature>
<dbReference type="RefSeq" id="WP_330129978.1">
    <property type="nucleotide sequence ID" value="NZ_JAUHLI010000018.1"/>
</dbReference>
<evidence type="ECO:0000313" key="6">
    <source>
        <dbReference type="EMBL" id="MEE2002930.1"/>
    </source>
</evidence>
<sequence length="415" mass="45310">MLTTEVQPPLTQQRTRKHWLMVFIAMISLMVSNGMIFTGITAFDSSILAEFPEWSRADLKLRELITLILLGLLAPFIGIFIDRLGVRVLMIVGCLVLIPSYFAYGYVTNLLHIYIIHGFFALVMVSCGLNVGVILVSNWFVKNRGTAIGITIVGTSLGGALLAPLFGSWMAAGMDWRQGFQLASIIPTFLLLLAVFLVKSKPAEAGLVPYGYQQQANTETHDISQHGLSYVEALKTRSFWAITFIAMCTFYILMGLQANLVLHLQDIGFDIQAAAAGLSMLFIPALIGKFLFGLFADKFHGKKILYANLLLMFFGLLGLLFSSTATVLTAVVIIGFAWGGFYTLLQLNAVNNFGLKASGKILGTITVLDALGGGLGIYLTGLIFDIYGSYHHAFVIYVVLCAIALALISQVKKHV</sequence>
<feature type="transmembrane region" description="Helical" evidence="4">
    <location>
        <begin position="327"/>
        <end position="349"/>
    </location>
</feature>
<feature type="transmembrane region" description="Helical" evidence="4">
    <location>
        <begin position="239"/>
        <end position="259"/>
    </location>
</feature>
<feature type="transmembrane region" description="Helical" evidence="4">
    <location>
        <begin position="179"/>
        <end position="198"/>
    </location>
</feature>
<evidence type="ECO:0000256" key="3">
    <source>
        <dbReference type="ARBA" id="ARBA00023136"/>
    </source>
</evidence>
<dbReference type="SUPFAM" id="SSF103473">
    <property type="entry name" value="MFS general substrate transporter"/>
    <property type="match status" value="1"/>
</dbReference>
<dbReference type="InterPro" id="IPR036259">
    <property type="entry name" value="MFS_trans_sf"/>
</dbReference>
<evidence type="ECO:0000256" key="2">
    <source>
        <dbReference type="ARBA" id="ARBA00022989"/>
    </source>
</evidence>
<dbReference type="PROSITE" id="PS50850">
    <property type="entry name" value="MFS"/>
    <property type="match status" value="1"/>
</dbReference>
<feature type="domain" description="Major facilitator superfamily (MFS) profile" evidence="5">
    <location>
        <begin position="18"/>
        <end position="415"/>
    </location>
</feature>
<name>A0ABU7JAP9_9GAMM</name>
<dbReference type="InterPro" id="IPR011701">
    <property type="entry name" value="MFS"/>
</dbReference>
<keyword evidence="3 4" id="KW-0472">Membrane</keyword>
<accession>A0ABU7JAP9</accession>
<organism evidence="6 7">
    <name type="scientific">Alkalimonas cellulosilytica</name>
    <dbReference type="NCBI Taxonomy" id="3058395"/>
    <lineage>
        <taxon>Bacteria</taxon>
        <taxon>Pseudomonadati</taxon>
        <taxon>Pseudomonadota</taxon>
        <taxon>Gammaproteobacteria</taxon>
        <taxon>Alkalimonas</taxon>
    </lineage>
</organism>
<feature type="transmembrane region" description="Helical" evidence="4">
    <location>
        <begin position="148"/>
        <end position="167"/>
    </location>
</feature>
<keyword evidence="7" id="KW-1185">Reference proteome</keyword>
<keyword evidence="1 4" id="KW-0812">Transmembrane</keyword>
<evidence type="ECO:0000259" key="5">
    <source>
        <dbReference type="PROSITE" id="PS50850"/>
    </source>
</evidence>
<feature type="transmembrane region" description="Helical" evidence="4">
    <location>
        <begin position="20"/>
        <end position="43"/>
    </location>
</feature>
<evidence type="ECO:0000256" key="1">
    <source>
        <dbReference type="ARBA" id="ARBA00022692"/>
    </source>
</evidence>
<dbReference type="EMBL" id="JAUHLI010000018">
    <property type="protein sequence ID" value="MEE2002930.1"/>
    <property type="molecule type" value="Genomic_DNA"/>
</dbReference>
<feature type="transmembrane region" description="Helical" evidence="4">
    <location>
        <begin position="361"/>
        <end position="384"/>
    </location>
</feature>
<dbReference type="Pfam" id="PF07690">
    <property type="entry name" value="MFS_1"/>
    <property type="match status" value="1"/>
</dbReference>
<protein>
    <submittedName>
        <fullName evidence="6">MFS transporter</fullName>
    </submittedName>
</protein>
<dbReference type="InterPro" id="IPR050327">
    <property type="entry name" value="Proton-linked_MCT"/>
</dbReference>